<keyword evidence="3" id="KW-1185">Reference proteome</keyword>
<dbReference type="STRING" id="180088.A0A1J8Q483"/>
<gene>
    <name evidence="2" type="ORF">AZE42_02463</name>
</gene>
<comment type="caution">
    <text evidence="2">The sequence shown here is derived from an EMBL/GenBank/DDBJ whole genome shotgun (WGS) entry which is preliminary data.</text>
</comment>
<evidence type="ECO:0000313" key="2">
    <source>
        <dbReference type="EMBL" id="OJA08521.1"/>
    </source>
</evidence>
<organism evidence="2 3">
    <name type="scientific">Rhizopogon vesiculosus</name>
    <dbReference type="NCBI Taxonomy" id="180088"/>
    <lineage>
        <taxon>Eukaryota</taxon>
        <taxon>Fungi</taxon>
        <taxon>Dikarya</taxon>
        <taxon>Basidiomycota</taxon>
        <taxon>Agaricomycotina</taxon>
        <taxon>Agaricomycetes</taxon>
        <taxon>Agaricomycetidae</taxon>
        <taxon>Boletales</taxon>
        <taxon>Suillineae</taxon>
        <taxon>Rhizopogonaceae</taxon>
        <taxon>Rhizopogon</taxon>
    </lineage>
</organism>
<keyword evidence="1" id="KW-0472">Membrane</keyword>
<evidence type="ECO:0000313" key="3">
    <source>
        <dbReference type="Proteomes" id="UP000183567"/>
    </source>
</evidence>
<protein>
    <submittedName>
        <fullName evidence="2">Uncharacterized protein</fullName>
    </submittedName>
</protein>
<dbReference type="OrthoDB" id="3881at2759"/>
<dbReference type="AlphaFoldDB" id="A0A1J8Q483"/>
<proteinExistence type="predicted"/>
<dbReference type="Proteomes" id="UP000183567">
    <property type="component" value="Unassembled WGS sequence"/>
</dbReference>
<keyword evidence="1" id="KW-1133">Transmembrane helix</keyword>
<name>A0A1J8Q483_9AGAM</name>
<reference evidence="2 3" key="1">
    <citation type="submission" date="2016-03" db="EMBL/GenBank/DDBJ databases">
        <title>Comparative genomics of the ectomycorrhizal sister species Rhizopogon vinicolor and Rhizopogon vesiculosus (Basidiomycota: Boletales) reveals a divergence of the mating type B locus.</title>
        <authorList>
            <person name="Mujic A.B."/>
            <person name="Kuo A."/>
            <person name="Tritt A."/>
            <person name="Lipzen A."/>
            <person name="Chen C."/>
            <person name="Johnson J."/>
            <person name="Sharma A."/>
            <person name="Barry K."/>
            <person name="Grigoriev I.V."/>
            <person name="Spatafora J.W."/>
        </authorList>
    </citation>
    <scope>NUCLEOTIDE SEQUENCE [LARGE SCALE GENOMIC DNA]</scope>
    <source>
        <strain evidence="2 3">AM-OR11-056</strain>
    </source>
</reference>
<feature type="transmembrane region" description="Helical" evidence="1">
    <location>
        <begin position="64"/>
        <end position="91"/>
    </location>
</feature>
<sequence>MNIIIRLVSFALLLTVFLLFLLVGLSLTIIKSIIIIEVSAVNSVDPVSNAVTKLQFGVWGVSTIIALVVAVITAVLSTVVFAVDVALVVAVKNNIHSLFSGGDFVVSFGNGAWMSLVAMILTWLLVIMLSAQRYYFCGVRRPKPESNTSEEDSIEKVTI</sequence>
<feature type="transmembrane region" description="Helical" evidence="1">
    <location>
        <begin position="112"/>
        <end position="136"/>
    </location>
</feature>
<evidence type="ECO:0000256" key="1">
    <source>
        <dbReference type="SAM" id="Phobius"/>
    </source>
</evidence>
<keyword evidence="1" id="KW-0812">Transmembrane</keyword>
<dbReference type="EMBL" id="LVVM01006280">
    <property type="protein sequence ID" value="OJA08521.1"/>
    <property type="molecule type" value="Genomic_DNA"/>
</dbReference>
<accession>A0A1J8Q483</accession>